<proteinExistence type="predicted"/>
<comment type="caution">
    <text evidence="6">The sequence shown here is derived from an EMBL/GenBank/DDBJ whole genome shotgun (WGS) entry which is preliminary data.</text>
</comment>
<keyword evidence="7" id="KW-1185">Reference proteome</keyword>
<dbReference type="PANTHER" id="PTHR30055">
    <property type="entry name" value="HTH-TYPE TRANSCRIPTIONAL REGULATOR RUTR"/>
    <property type="match status" value="1"/>
</dbReference>
<dbReference type="SUPFAM" id="SSF46689">
    <property type="entry name" value="Homeodomain-like"/>
    <property type="match status" value="1"/>
</dbReference>
<accession>A0ABS7PBQ0</accession>
<keyword evidence="1" id="KW-0805">Transcription regulation</keyword>
<keyword evidence="3" id="KW-0804">Transcription</keyword>
<gene>
    <name evidence="6" type="ORF">KYN89_05395</name>
</gene>
<dbReference type="EMBL" id="JAHWXP010000002">
    <property type="protein sequence ID" value="MBY8336474.1"/>
    <property type="molecule type" value="Genomic_DNA"/>
</dbReference>
<dbReference type="PROSITE" id="PS50977">
    <property type="entry name" value="HTH_TETR_2"/>
    <property type="match status" value="1"/>
</dbReference>
<evidence type="ECO:0000256" key="1">
    <source>
        <dbReference type="ARBA" id="ARBA00023015"/>
    </source>
</evidence>
<feature type="DNA-binding region" description="H-T-H motif" evidence="4">
    <location>
        <begin position="32"/>
        <end position="51"/>
    </location>
</feature>
<name>A0ABS7PBQ0_9SPHN</name>
<evidence type="ECO:0000259" key="5">
    <source>
        <dbReference type="PROSITE" id="PS50977"/>
    </source>
</evidence>
<evidence type="ECO:0000313" key="7">
    <source>
        <dbReference type="Proteomes" id="UP000759298"/>
    </source>
</evidence>
<dbReference type="InterPro" id="IPR009057">
    <property type="entry name" value="Homeodomain-like_sf"/>
</dbReference>
<protein>
    <submittedName>
        <fullName evidence="6">TetR/AcrR family transcriptional regulator</fullName>
    </submittedName>
</protein>
<reference evidence="6 7" key="1">
    <citation type="submission" date="2021-07" db="EMBL/GenBank/DDBJ databases">
        <title>Alteriqipengyuania abyssalis NZ-12B nov, sp.nov isolated from deep sea sponge in pacific ocean.</title>
        <authorList>
            <person name="Tareen S."/>
            <person name="Wink J."/>
        </authorList>
    </citation>
    <scope>NUCLEOTIDE SEQUENCE [LARGE SCALE GENOMIC DNA]</scope>
    <source>
        <strain evidence="6 7">NZ-12B</strain>
    </source>
</reference>
<dbReference type="Gene3D" id="1.10.357.10">
    <property type="entry name" value="Tetracycline Repressor, domain 2"/>
    <property type="match status" value="1"/>
</dbReference>
<dbReference type="Pfam" id="PF13305">
    <property type="entry name" value="TetR_C_33"/>
    <property type="match status" value="1"/>
</dbReference>
<sequence>MTDKTYHHGNLAVELLQAAERELVLNGIEAFSLRAVAKRAGVSHGAPAYHFKSARGLLTALAATGYERLVEAQEARQSHAGSAPKEQLIAIGLGYLDFAEANPDLFRLMFSSEKPDRGDAHFDIAAKAAFGKLLDGVREVLGRDPSAHPSAMTQVAASWAMVHGLADLIISGRLDGPLALKEISGPDREMLLSRILLKALA</sequence>
<feature type="domain" description="HTH tetR-type" evidence="5">
    <location>
        <begin position="9"/>
        <end position="69"/>
    </location>
</feature>
<evidence type="ECO:0000256" key="2">
    <source>
        <dbReference type="ARBA" id="ARBA00023125"/>
    </source>
</evidence>
<dbReference type="InterPro" id="IPR050109">
    <property type="entry name" value="HTH-type_TetR-like_transc_reg"/>
</dbReference>
<dbReference type="PANTHER" id="PTHR30055:SF220">
    <property type="entry name" value="TETR-FAMILY REGULATORY PROTEIN"/>
    <property type="match status" value="1"/>
</dbReference>
<organism evidence="6 7">
    <name type="scientific">Alteriqipengyuania abyssalis</name>
    <dbReference type="NCBI Taxonomy" id="2860200"/>
    <lineage>
        <taxon>Bacteria</taxon>
        <taxon>Pseudomonadati</taxon>
        <taxon>Pseudomonadota</taxon>
        <taxon>Alphaproteobacteria</taxon>
        <taxon>Sphingomonadales</taxon>
        <taxon>Erythrobacteraceae</taxon>
        <taxon>Alteriqipengyuania</taxon>
    </lineage>
</organism>
<dbReference type="InterPro" id="IPR001647">
    <property type="entry name" value="HTH_TetR"/>
</dbReference>
<evidence type="ECO:0000256" key="4">
    <source>
        <dbReference type="PROSITE-ProRule" id="PRU00335"/>
    </source>
</evidence>
<dbReference type="Proteomes" id="UP000759298">
    <property type="component" value="Unassembled WGS sequence"/>
</dbReference>
<dbReference type="Pfam" id="PF00440">
    <property type="entry name" value="TetR_N"/>
    <property type="match status" value="1"/>
</dbReference>
<evidence type="ECO:0000313" key="6">
    <source>
        <dbReference type="EMBL" id="MBY8336474.1"/>
    </source>
</evidence>
<dbReference type="InterPro" id="IPR036271">
    <property type="entry name" value="Tet_transcr_reg_TetR-rel_C_sf"/>
</dbReference>
<dbReference type="InterPro" id="IPR025996">
    <property type="entry name" value="MT1864/Rv1816-like_C"/>
</dbReference>
<keyword evidence="2 4" id="KW-0238">DNA-binding</keyword>
<dbReference type="SUPFAM" id="SSF48498">
    <property type="entry name" value="Tetracyclin repressor-like, C-terminal domain"/>
    <property type="match status" value="1"/>
</dbReference>
<dbReference type="RefSeq" id="WP_222824170.1">
    <property type="nucleotide sequence ID" value="NZ_JAHWXP010000002.1"/>
</dbReference>
<evidence type="ECO:0000256" key="3">
    <source>
        <dbReference type="ARBA" id="ARBA00023163"/>
    </source>
</evidence>